<evidence type="ECO:0000313" key="1">
    <source>
        <dbReference type="EMBL" id="MCI49780.1"/>
    </source>
</evidence>
<feature type="non-terminal residue" evidence="1">
    <location>
        <position position="1"/>
    </location>
</feature>
<dbReference type="AlphaFoldDB" id="A0A392SPC6"/>
<comment type="caution">
    <text evidence="1">The sequence shown here is derived from an EMBL/GenBank/DDBJ whole genome shotgun (WGS) entry which is preliminary data.</text>
</comment>
<evidence type="ECO:0000313" key="2">
    <source>
        <dbReference type="Proteomes" id="UP000265520"/>
    </source>
</evidence>
<sequence length="83" mass="8789">VVPTCRGGHVMCRRGRGGHISLGRPLMVRAGVDLGQLLTQSRTGAPKSLLLCIGVMTLGQGPGVVEMLLVIFTVREEKFAVCS</sequence>
<dbReference type="EMBL" id="LXQA010406657">
    <property type="protein sequence ID" value="MCI49780.1"/>
    <property type="molecule type" value="Genomic_DNA"/>
</dbReference>
<accession>A0A392SPC6</accession>
<keyword evidence="2" id="KW-1185">Reference proteome</keyword>
<name>A0A392SPC6_9FABA</name>
<protein>
    <submittedName>
        <fullName evidence="1">Uncharacterized protein</fullName>
    </submittedName>
</protein>
<reference evidence="1 2" key="1">
    <citation type="journal article" date="2018" name="Front. Plant Sci.">
        <title>Red Clover (Trifolium pratense) and Zigzag Clover (T. medium) - A Picture of Genomic Similarities and Differences.</title>
        <authorList>
            <person name="Dluhosova J."/>
            <person name="Istvanek J."/>
            <person name="Nedelnik J."/>
            <person name="Repkova J."/>
        </authorList>
    </citation>
    <scope>NUCLEOTIDE SEQUENCE [LARGE SCALE GENOMIC DNA]</scope>
    <source>
        <strain evidence="2">cv. 10/8</strain>
        <tissue evidence="1">Leaf</tissue>
    </source>
</reference>
<organism evidence="1 2">
    <name type="scientific">Trifolium medium</name>
    <dbReference type="NCBI Taxonomy" id="97028"/>
    <lineage>
        <taxon>Eukaryota</taxon>
        <taxon>Viridiplantae</taxon>
        <taxon>Streptophyta</taxon>
        <taxon>Embryophyta</taxon>
        <taxon>Tracheophyta</taxon>
        <taxon>Spermatophyta</taxon>
        <taxon>Magnoliopsida</taxon>
        <taxon>eudicotyledons</taxon>
        <taxon>Gunneridae</taxon>
        <taxon>Pentapetalae</taxon>
        <taxon>rosids</taxon>
        <taxon>fabids</taxon>
        <taxon>Fabales</taxon>
        <taxon>Fabaceae</taxon>
        <taxon>Papilionoideae</taxon>
        <taxon>50 kb inversion clade</taxon>
        <taxon>NPAAA clade</taxon>
        <taxon>Hologalegina</taxon>
        <taxon>IRL clade</taxon>
        <taxon>Trifolieae</taxon>
        <taxon>Trifolium</taxon>
    </lineage>
</organism>
<dbReference type="Proteomes" id="UP000265520">
    <property type="component" value="Unassembled WGS sequence"/>
</dbReference>
<proteinExistence type="predicted"/>